<accession>A0AAD7E6R8</accession>
<dbReference type="Proteomes" id="UP001218218">
    <property type="component" value="Unassembled WGS sequence"/>
</dbReference>
<name>A0AAD7E6R8_9AGAR</name>
<keyword evidence="3" id="KW-1185">Reference proteome</keyword>
<evidence type="ECO:0000313" key="3">
    <source>
        <dbReference type="Proteomes" id="UP001218218"/>
    </source>
</evidence>
<sequence length="128" mass="13859">MNEESPIIPSLADAQKRSQTAIDGASSDNEEDPAPLPALVLTVNQNAVSALQCYNERKRLHVDQSTEVTLLLNLGAIVTAQPSFEVSLHLEKNIDNYAAAILLSSKISTYEGTIPTNTLLDILKKKSL</sequence>
<reference evidence="2" key="1">
    <citation type="submission" date="2023-03" db="EMBL/GenBank/DDBJ databases">
        <title>Massive genome expansion in bonnet fungi (Mycena s.s.) driven by repeated elements and novel gene families across ecological guilds.</title>
        <authorList>
            <consortium name="Lawrence Berkeley National Laboratory"/>
            <person name="Harder C.B."/>
            <person name="Miyauchi S."/>
            <person name="Viragh M."/>
            <person name="Kuo A."/>
            <person name="Thoen E."/>
            <person name="Andreopoulos B."/>
            <person name="Lu D."/>
            <person name="Skrede I."/>
            <person name="Drula E."/>
            <person name="Henrissat B."/>
            <person name="Morin E."/>
            <person name="Kohler A."/>
            <person name="Barry K."/>
            <person name="LaButti K."/>
            <person name="Morin E."/>
            <person name="Salamov A."/>
            <person name="Lipzen A."/>
            <person name="Mereny Z."/>
            <person name="Hegedus B."/>
            <person name="Baldrian P."/>
            <person name="Stursova M."/>
            <person name="Weitz H."/>
            <person name="Taylor A."/>
            <person name="Grigoriev I.V."/>
            <person name="Nagy L.G."/>
            <person name="Martin F."/>
            <person name="Kauserud H."/>
        </authorList>
    </citation>
    <scope>NUCLEOTIDE SEQUENCE</scope>
    <source>
        <strain evidence="2">CBHHK002</strain>
    </source>
</reference>
<organism evidence="2 3">
    <name type="scientific">Mycena albidolilacea</name>
    <dbReference type="NCBI Taxonomy" id="1033008"/>
    <lineage>
        <taxon>Eukaryota</taxon>
        <taxon>Fungi</taxon>
        <taxon>Dikarya</taxon>
        <taxon>Basidiomycota</taxon>
        <taxon>Agaricomycotina</taxon>
        <taxon>Agaricomycetes</taxon>
        <taxon>Agaricomycetidae</taxon>
        <taxon>Agaricales</taxon>
        <taxon>Marasmiineae</taxon>
        <taxon>Mycenaceae</taxon>
        <taxon>Mycena</taxon>
    </lineage>
</organism>
<protein>
    <submittedName>
        <fullName evidence="2">Uncharacterized protein</fullName>
    </submittedName>
</protein>
<gene>
    <name evidence="2" type="ORF">DFH08DRAFT_827918</name>
</gene>
<dbReference type="EMBL" id="JARIHO010000146">
    <property type="protein sequence ID" value="KAJ7301003.1"/>
    <property type="molecule type" value="Genomic_DNA"/>
</dbReference>
<comment type="caution">
    <text evidence="2">The sequence shown here is derived from an EMBL/GenBank/DDBJ whole genome shotgun (WGS) entry which is preliminary data.</text>
</comment>
<dbReference type="AlphaFoldDB" id="A0AAD7E6R8"/>
<feature type="region of interest" description="Disordered" evidence="1">
    <location>
        <begin position="1"/>
        <end position="35"/>
    </location>
</feature>
<evidence type="ECO:0000313" key="2">
    <source>
        <dbReference type="EMBL" id="KAJ7301003.1"/>
    </source>
</evidence>
<evidence type="ECO:0000256" key="1">
    <source>
        <dbReference type="SAM" id="MobiDB-lite"/>
    </source>
</evidence>
<proteinExistence type="predicted"/>